<evidence type="ECO:0000313" key="3">
    <source>
        <dbReference type="Proteomes" id="UP000000226"/>
    </source>
</evidence>
<dbReference type="EMBL" id="CM002297">
    <property type="protein sequence ID" value="ESW07105.1"/>
    <property type="molecule type" value="Genomic_DNA"/>
</dbReference>
<name>V7AP67_PHAVU</name>
<reference evidence="3" key="1">
    <citation type="journal article" date="2014" name="Nat. Genet.">
        <title>A reference genome for common bean and genome-wide analysis of dual domestications.</title>
        <authorList>
            <person name="Schmutz J."/>
            <person name="McClean P.E."/>
            <person name="Mamidi S."/>
            <person name="Wu G.A."/>
            <person name="Cannon S.B."/>
            <person name="Grimwood J."/>
            <person name="Jenkins J."/>
            <person name="Shu S."/>
            <person name="Song Q."/>
            <person name="Chavarro C."/>
            <person name="Torres-Torres M."/>
            <person name="Geffroy V."/>
            <person name="Moghaddam S.M."/>
            <person name="Gao D."/>
            <person name="Abernathy B."/>
            <person name="Barry K."/>
            <person name="Blair M."/>
            <person name="Brick M.A."/>
            <person name="Chovatia M."/>
            <person name="Gepts P."/>
            <person name="Goodstein D.M."/>
            <person name="Gonzales M."/>
            <person name="Hellsten U."/>
            <person name="Hyten D.L."/>
            <person name="Jia G."/>
            <person name="Kelly J.D."/>
            <person name="Kudrna D."/>
            <person name="Lee R."/>
            <person name="Richard M.M."/>
            <person name="Miklas P.N."/>
            <person name="Osorno J.M."/>
            <person name="Rodrigues J."/>
            <person name="Thareau V."/>
            <person name="Urrea C.A."/>
            <person name="Wang M."/>
            <person name="Yu Y."/>
            <person name="Zhang M."/>
            <person name="Wing R.A."/>
            <person name="Cregan P.B."/>
            <person name="Rokhsar D.S."/>
            <person name="Jackson S.A."/>
        </authorList>
    </citation>
    <scope>NUCLEOTIDE SEQUENCE [LARGE SCALE GENOMIC DNA]</scope>
    <source>
        <strain evidence="3">cv. G19833</strain>
    </source>
</reference>
<dbReference type="PANTHER" id="PTHR31973:SF195">
    <property type="entry name" value="MUDR FAMILY TRANSPOSASE"/>
    <property type="match status" value="1"/>
</dbReference>
<dbReference type="PANTHER" id="PTHR31973">
    <property type="entry name" value="POLYPROTEIN, PUTATIVE-RELATED"/>
    <property type="match status" value="1"/>
</dbReference>
<dbReference type="AlphaFoldDB" id="V7AP67"/>
<protein>
    <recommendedName>
        <fullName evidence="1">MULE transposase domain-containing protein</fullName>
    </recommendedName>
</protein>
<dbReference type="Pfam" id="PF10551">
    <property type="entry name" value="MULE"/>
    <property type="match status" value="1"/>
</dbReference>
<dbReference type="Proteomes" id="UP000000226">
    <property type="component" value="Chromosome 10"/>
</dbReference>
<organism evidence="2 3">
    <name type="scientific">Phaseolus vulgaris</name>
    <name type="common">Kidney bean</name>
    <name type="synonym">French bean</name>
    <dbReference type="NCBI Taxonomy" id="3885"/>
    <lineage>
        <taxon>Eukaryota</taxon>
        <taxon>Viridiplantae</taxon>
        <taxon>Streptophyta</taxon>
        <taxon>Embryophyta</taxon>
        <taxon>Tracheophyta</taxon>
        <taxon>Spermatophyta</taxon>
        <taxon>Magnoliopsida</taxon>
        <taxon>eudicotyledons</taxon>
        <taxon>Gunneridae</taxon>
        <taxon>Pentapetalae</taxon>
        <taxon>rosids</taxon>
        <taxon>fabids</taxon>
        <taxon>Fabales</taxon>
        <taxon>Fabaceae</taxon>
        <taxon>Papilionoideae</taxon>
        <taxon>50 kb inversion clade</taxon>
        <taxon>NPAAA clade</taxon>
        <taxon>indigoferoid/millettioid clade</taxon>
        <taxon>Phaseoleae</taxon>
        <taxon>Phaseolus</taxon>
    </lineage>
</organism>
<dbReference type="OrthoDB" id="1428231at2759"/>
<proteinExistence type="predicted"/>
<sequence>MCFMSKEATLNAIKQYHIDNGYKFVVLESKPDRYVARWLEAVKESNPGTIVQYIASPCMVDGVEDNSCYTLDRVFWSFKPCIYGFNFCKPIVQVDGTFLTERYHGTLLTAIVQDGNQNIFPLAFAIVEGETREALIWFFQLLRQYVTPQPNLCMITDRGTGIISALQSEEVGWEGDGLVSVYCIHRISLEKWTQAYDGGKRYGHMITNLAECINFVLKGACSLLIFALVKATFEKTKTWFLERAFKIDTMLRAGHHYPEDITTLFRKNQQDSTMCFVERFNVENSEFDVQELATPLHAFRLPCRHVIAVCSSCHLQMKTFIDPVYNLHTIRKAYQVEFHPVQNEDYWSTYIRPNFIPDPHMRRKNSGRPITTRLHNEMDQPIQNKPKKCSYCRNEGHNR</sequence>
<dbReference type="STRING" id="3885.V7AP67"/>
<keyword evidence="3" id="KW-1185">Reference proteome</keyword>
<accession>V7AP67</accession>
<feature type="domain" description="MULE transposase" evidence="1">
    <location>
        <begin position="92"/>
        <end position="169"/>
    </location>
</feature>
<dbReference type="eggNOG" id="ENOG502QSE3">
    <property type="taxonomic scope" value="Eukaryota"/>
</dbReference>
<gene>
    <name evidence="2" type="ORF">PHAVU_010G101900g</name>
</gene>
<dbReference type="OMA" id="VEDNSCY"/>
<evidence type="ECO:0000313" key="2">
    <source>
        <dbReference type="EMBL" id="ESW07105.1"/>
    </source>
</evidence>
<evidence type="ECO:0000259" key="1">
    <source>
        <dbReference type="Pfam" id="PF10551"/>
    </source>
</evidence>
<dbReference type="Gramene" id="ESW07105">
    <property type="protein sequence ID" value="ESW07105"/>
    <property type="gene ID" value="PHAVU_010G101900g"/>
</dbReference>
<dbReference type="InterPro" id="IPR018289">
    <property type="entry name" value="MULE_transposase_dom"/>
</dbReference>